<feature type="compositionally biased region" description="Polar residues" evidence="1">
    <location>
        <begin position="47"/>
        <end position="60"/>
    </location>
</feature>
<reference evidence="2" key="1">
    <citation type="submission" date="2022-12" db="EMBL/GenBank/DDBJ databases">
        <title>Genome assemblies of Blomia tropicalis.</title>
        <authorList>
            <person name="Cui Y."/>
        </authorList>
    </citation>
    <scope>NUCLEOTIDE SEQUENCE</scope>
    <source>
        <tissue evidence="2">Adult mites</tissue>
    </source>
</reference>
<evidence type="ECO:0000313" key="2">
    <source>
        <dbReference type="EMBL" id="KAJ6215835.1"/>
    </source>
</evidence>
<sequence length="182" mass="19737">MKSASMDASGSGSASIYTDSYTNLPNQFPSTSSSIGERALSGDLGSINRTQPLSSSTNIIDNKPIRSPPSIYHHQQHEPLQQQQHRNPQLGKPSMSIGGRSFSTDTDLDGLRNDKIESLLRSETTEVLEEEIDDYFPNTESLSTNDYGKRSSPPIESRPSSSQVGGNNGKMPTSQSSQETSV</sequence>
<accession>A0A9Q0LYA4</accession>
<feature type="compositionally biased region" description="Polar residues" evidence="1">
    <location>
        <begin position="16"/>
        <end position="35"/>
    </location>
</feature>
<dbReference type="AlphaFoldDB" id="A0A9Q0LYA4"/>
<feature type="compositionally biased region" description="Low complexity" evidence="1">
    <location>
        <begin position="150"/>
        <end position="162"/>
    </location>
</feature>
<feature type="compositionally biased region" description="Polar residues" evidence="1">
    <location>
        <begin position="170"/>
        <end position="182"/>
    </location>
</feature>
<evidence type="ECO:0000313" key="3">
    <source>
        <dbReference type="Proteomes" id="UP001142055"/>
    </source>
</evidence>
<dbReference type="Proteomes" id="UP001142055">
    <property type="component" value="Chromosome 4"/>
</dbReference>
<feature type="region of interest" description="Disordered" evidence="1">
    <location>
        <begin position="1"/>
        <end position="114"/>
    </location>
</feature>
<organism evidence="2 3">
    <name type="scientific">Blomia tropicalis</name>
    <name type="common">Mite</name>
    <dbReference type="NCBI Taxonomy" id="40697"/>
    <lineage>
        <taxon>Eukaryota</taxon>
        <taxon>Metazoa</taxon>
        <taxon>Ecdysozoa</taxon>
        <taxon>Arthropoda</taxon>
        <taxon>Chelicerata</taxon>
        <taxon>Arachnida</taxon>
        <taxon>Acari</taxon>
        <taxon>Acariformes</taxon>
        <taxon>Sarcoptiformes</taxon>
        <taxon>Astigmata</taxon>
        <taxon>Glycyphagoidea</taxon>
        <taxon>Echimyopodidae</taxon>
        <taxon>Blomia</taxon>
    </lineage>
</organism>
<feature type="compositionally biased region" description="Low complexity" evidence="1">
    <location>
        <begin position="1"/>
        <end position="15"/>
    </location>
</feature>
<gene>
    <name evidence="2" type="ORF">RDWZM_010335</name>
</gene>
<comment type="caution">
    <text evidence="2">The sequence shown here is derived from an EMBL/GenBank/DDBJ whole genome shotgun (WGS) entry which is preliminary data.</text>
</comment>
<name>A0A9Q0LYA4_BLOTA</name>
<proteinExistence type="predicted"/>
<evidence type="ECO:0000256" key="1">
    <source>
        <dbReference type="SAM" id="MobiDB-lite"/>
    </source>
</evidence>
<dbReference type="EMBL" id="JAPWDV010000004">
    <property type="protein sequence ID" value="KAJ6215835.1"/>
    <property type="molecule type" value="Genomic_DNA"/>
</dbReference>
<keyword evidence="3" id="KW-1185">Reference proteome</keyword>
<feature type="region of interest" description="Disordered" evidence="1">
    <location>
        <begin position="129"/>
        <end position="182"/>
    </location>
</feature>
<protein>
    <submittedName>
        <fullName evidence="2">Uncharacterized protein</fullName>
    </submittedName>
</protein>